<reference evidence="2" key="1">
    <citation type="journal article" date="2019" name="bioRxiv">
        <title>The Genome of the Zebra Mussel, Dreissena polymorpha: A Resource for Invasive Species Research.</title>
        <authorList>
            <person name="McCartney M.A."/>
            <person name="Auch B."/>
            <person name="Kono T."/>
            <person name="Mallez S."/>
            <person name="Zhang Y."/>
            <person name="Obille A."/>
            <person name="Becker A."/>
            <person name="Abrahante J.E."/>
            <person name="Garbe J."/>
            <person name="Badalamenti J.P."/>
            <person name="Herman A."/>
            <person name="Mangelson H."/>
            <person name="Liachko I."/>
            <person name="Sullivan S."/>
            <person name="Sone E.D."/>
            <person name="Koren S."/>
            <person name="Silverstein K.A.T."/>
            <person name="Beckman K.B."/>
            <person name="Gohl D.M."/>
        </authorList>
    </citation>
    <scope>NUCLEOTIDE SEQUENCE</scope>
    <source>
        <strain evidence="2">Duluth1</strain>
        <tissue evidence="2">Whole animal</tissue>
    </source>
</reference>
<evidence type="ECO:0000313" key="3">
    <source>
        <dbReference type="Proteomes" id="UP000828390"/>
    </source>
</evidence>
<accession>A0A9D4EW69</accession>
<keyword evidence="1" id="KW-0732">Signal</keyword>
<comment type="caution">
    <text evidence="2">The sequence shown here is derived from an EMBL/GenBank/DDBJ whole genome shotgun (WGS) entry which is preliminary data.</text>
</comment>
<feature type="chain" id="PRO_5039499879" evidence="1">
    <location>
        <begin position="21"/>
        <end position="57"/>
    </location>
</feature>
<dbReference type="Proteomes" id="UP000828390">
    <property type="component" value="Unassembled WGS sequence"/>
</dbReference>
<dbReference type="AlphaFoldDB" id="A0A9D4EW69"/>
<protein>
    <submittedName>
        <fullName evidence="2">Uncharacterized protein</fullName>
    </submittedName>
</protein>
<evidence type="ECO:0000256" key="1">
    <source>
        <dbReference type="SAM" id="SignalP"/>
    </source>
</evidence>
<feature type="signal peptide" evidence="1">
    <location>
        <begin position="1"/>
        <end position="20"/>
    </location>
</feature>
<dbReference type="EMBL" id="JAIWYP010000008">
    <property type="protein sequence ID" value="KAH3786976.1"/>
    <property type="molecule type" value="Genomic_DNA"/>
</dbReference>
<evidence type="ECO:0000313" key="2">
    <source>
        <dbReference type="EMBL" id="KAH3786976.1"/>
    </source>
</evidence>
<reference evidence="2" key="2">
    <citation type="submission" date="2020-11" db="EMBL/GenBank/DDBJ databases">
        <authorList>
            <person name="McCartney M.A."/>
            <person name="Auch B."/>
            <person name="Kono T."/>
            <person name="Mallez S."/>
            <person name="Becker A."/>
            <person name="Gohl D.M."/>
            <person name="Silverstein K.A.T."/>
            <person name="Koren S."/>
            <person name="Bechman K.B."/>
            <person name="Herman A."/>
            <person name="Abrahante J.E."/>
            <person name="Garbe J."/>
        </authorList>
    </citation>
    <scope>NUCLEOTIDE SEQUENCE</scope>
    <source>
        <strain evidence="2">Duluth1</strain>
        <tissue evidence="2">Whole animal</tissue>
    </source>
</reference>
<sequence>MVQFVVALFLAGLYYKAVDNSELEVDPLVLIFWDLSSQKIVQGSQTRDKVQVFLPVS</sequence>
<gene>
    <name evidence="2" type="ORF">DPMN_165095</name>
</gene>
<name>A0A9D4EW69_DREPO</name>
<keyword evidence="3" id="KW-1185">Reference proteome</keyword>
<organism evidence="2 3">
    <name type="scientific">Dreissena polymorpha</name>
    <name type="common">Zebra mussel</name>
    <name type="synonym">Mytilus polymorpha</name>
    <dbReference type="NCBI Taxonomy" id="45954"/>
    <lineage>
        <taxon>Eukaryota</taxon>
        <taxon>Metazoa</taxon>
        <taxon>Spiralia</taxon>
        <taxon>Lophotrochozoa</taxon>
        <taxon>Mollusca</taxon>
        <taxon>Bivalvia</taxon>
        <taxon>Autobranchia</taxon>
        <taxon>Heteroconchia</taxon>
        <taxon>Euheterodonta</taxon>
        <taxon>Imparidentia</taxon>
        <taxon>Neoheterodontei</taxon>
        <taxon>Myida</taxon>
        <taxon>Dreissenoidea</taxon>
        <taxon>Dreissenidae</taxon>
        <taxon>Dreissena</taxon>
    </lineage>
</organism>
<proteinExistence type="predicted"/>